<evidence type="ECO:0000313" key="2">
    <source>
        <dbReference type="EMBL" id="AEH38909.1"/>
    </source>
</evidence>
<evidence type="ECO:0000259" key="1">
    <source>
        <dbReference type="Pfam" id="PF18545"/>
    </source>
</evidence>
<feature type="domain" description="Halobacterial output" evidence="1">
    <location>
        <begin position="9"/>
        <end position="66"/>
    </location>
</feature>
<dbReference type="STRING" id="797210.Halxa_4307"/>
<dbReference type="Pfam" id="PF18545">
    <property type="entry name" value="HalOD1"/>
    <property type="match status" value="1"/>
</dbReference>
<dbReference type="HOGENOM" id="CLU_2662271_0_0_2"/>
<dbReference type="RefSeq" id="WP_013881795.1">
    <property type="nucleotide sequence ID" value="NC_015666.1"/>
</dbReference>
<name>F8DBU9_HALXS</name>
<sequence length="75" mass="8091">MRSQALADEYGPLYDAVDPTALDALFASSEATDRTEVADCVETTGAVTVTDADRRITVETPDRIELVPLESSSDR</sequence>
<dbReference type="KEGG" id="hxa:Halxa_4307"/>
<evidence type="ECO:0000313" key="3">
    <source>
        <dbReference type="Proteomes" id="UP000006794"/>
    </source>
</evidence>
<accession>F8DBU9</accession>
<dbReference type="EMBL" id="CP002839">
    <property type="protein sequence ID" value="AEH38909.1"/>
    <property type="molecule type" value="Genomic_DNA"/>
</dbReference>
<gene>
    <name evidence="2" type="ordered locus">Halxa_4307</name>
</gene>
<dbReference type="InterPro" id="IPR040624">
    <property type="entry name" value="HalOD1"/>
</dbReference>
<dbReference type="Proteomes" id="UP000006794">
    <property type="component" value="Chromosome"/>
</dbReference>
<proteinExistence type="predicted"/>
<dbReference type="AlphaFoldDB" id="F8DBU9"/>
<keyword evidence="3" id="KW-1185">Reference proteome</keyword>
<dbReference type="GeneID" id="41386211"/>
<protein>
    <recommendedName>
        <fullName evidence="1">Halobacterial output domain-containing protein</fullName>
    </recommendedName>
</protein>
<organism evidence="2 3">
    <name type="scientific">Halopiger xanaduensis (strain DSM 18323 / JCM 14033 / SH-6)</name>
    <dbReference type="NCBI Taxonomy" id="797210"/>
    <lineage>
        <taxon>Archaea</taxon>
        <taxon>Methanobacteriati</taxon>
        <taxon>Methanobacteriota</taxon>
        <taxon>Stenosarchaea group</taxon>
        <taxon>Halobacteria</taxon>
        <taxon>Halobacteriales</taxon>
        <taxon>Natrialbaceae</taxon>
        <taxon>Halopiger</taxon>
    </lineage>
</organism>
<reference evidence="2 3" key="1">
    <citation type="journal article" date="2012" name="Stand. Genomic Sci.">
        <title>Complete genome sequence of Halopiger xanaduensis type strain (SH-6(T)).</title>
        <authorList>
            <person name="Anderson I."/>
            <person name="Tindall B.J."/>
            <person name="Rohde M."/>
            <person name="Lucas S."/>
            <person name="Han J."/>
            <person name="Lapidus A."/>
            <person name="Cheng J.F."/>
            <person name="Goodwin L."/>
            <person name="Pitluck S."/>
            <person name="Peters L."/>
            <person name="Pati A."/>
            <person name="Mikhailova N."/>
            <person name="Pagani I."/>
            <person name="Teshima H."/>
            <person name="Han C."/>
            <person name="Tapia R."/>
            <person name="Land M."/>
            <person name="Woyke T."/>
            <person name="Klenk H.P."/>
            <person name="Kyrpides N."/>
            <person name="Ivanova N."/>
        </authorList>
    </citation>
    <scope>NUCLEOTIDE SEQUENCE [LARGE SCALE GENOMIC DNA]</scope>
    <source>
        <strain evidence="3">DSM 18323 / JCM 14033 / SH-6</strain>
    </source>
</reference>